<proteinExistence type="predicted"/>
<name>A0ACD5G6A7_BORAD</name>
<keyword evidence="2" id="KW-1185">Reference proteome</keyword>
<reference evidence="1" key="1">
    <citation type="submission" date="2024-11" db="EMBL/GenBank/DDBJ databases">
        <title>Sequencing of Borrelia variable plasmids from multiple Borrelia sensu lato isolates.</title>
        <authorList>
            <person name="Mongodin E.F."/>
            <person name="Rudenko N."/>
            <person name="Fraser C.M."/>
            <person name="Schutzer S."/>
            <person name="Luft B."/>
            <person name="Morgan R."/>
            <person name="Casjens S."/>
            <person name="Qiu W."/>
        </authorList>
    </citation>
    <scope>NUCLEOTIDE SEQUENCE</scope>
    <source>
        <strain evidence="1">21038</strain>
    </source>
</reference>
<protein>
    <submittedName>
        <fullName evidence="1">Uncharacterized protein</fullName>
    </submittedName>
</protein>
<sequence length="109" mass="12770">MFVILSNPPYCVKSKNNNEYILNLIKAYKEIEGKPLKEILTSLNDDYVKFIRFAENKIENLNEGLIGIVSNNGYLGNVTFRGMRYHLLKTFDEIYILNLHGNKREKRKN</sequence>
<geneLocation type="plasmid" evidence="1 2">
    <name>lp28-7</name>
</geneLocation>
<evidence type="ECO:0000313" key="1">
    <source>
        <dbReference type="EMBL" id="XOU13241.1"/>
    </source>
</evidence>
<gene>
    <name evidence="1" type="ORF">QIA45_04980</name>
</gene>
<organism evidence="1 2">
    <name type="scientific">Borrelia andersonii</name>
    <name type="common">Borreliella andersonii</name>
    <dbReference type="NCBI Taxonomy" id="42109"/>
    <lineage>
        <taxon>Bacteria</taxon>
        <taxon>Pseudomonadati</taxon>
        <taxon>Spirochaetota</taxon>
        <taxon>Spirochaetia</taxon>
        <taxon>Spirochaetales</taxon>
        <taxon>Borreliaceae</taxon>
        <taxon>Borreliella</taxon>
    </lineage>
</organism>
<dbReference type="Proteomes" id="UP001305787">
    <property type="component" value="Plasmid lp28-7"/>
</dbReference>
<keyword evidence="1" id="KW-0614">Plasmid</keyword>
<dbReference type="EMBL" id="CP179264">
    <property type="protein sequence ID" value="XOU13241.1"/>
    <property type="molecule type" value="Genomic_DNA"/>
</dbReference>
<accession>A0ACD5G6A7</accession>
<evidence type="ECO:0000313" key="2">
    <source>
        <dbReference type="Proteomes" id="UP001305787"/>
    </source>
</evidence>